<dbReference type="AlphaFoldDB" id="A0AAQ3QTK4"/>
<protein>
    <submittedName>
        <fullName evidence="1">DUF1652 domain-containing protein</fullName>
    </submittedName>
</protein>
<dbReference type="EMBL" id="CP136985">
    <property type="protein sequence ID" value="WOS74302.1"/>
    <property type="molecule type" value="Genomic_DNA"/>
</dbReference>
<proteinExistence type="predicted"/>
<reference evidence="1" key="2">
    <citation type="submission" date="2023-10" db="EMBL/GenBank/DDBJ databases">
        <title>Pathogen: clinical or host-associated sample.</title>
        <authorList>
            <person name="Hergert J."/>
            <person name="Casey R."/>
            <person name="Wagner J."/>
            <person name="Young E.L."/>
            <person name="Oakeson K.F."/>
        </authorList>
    </citation>
    <scope>NUCLEOTIDE SEQUENCE</scope>
    <source>
        <strain evidence="1">2021CK-01020</strain>
        <plasmid evidence="1">unnamed1</plasmid>
    </source>
</reference>
<name>A0AAQ3QTK4_PSEAI</name>
<sequence length="170" mass="19142">MVRFQSSKRWSRSLPEKVSSRNLSNHSSVKADVGKPRWNKAHSMHGFTPSQAGRRDVKLTQMVSCTRRKVGMAFTFGTARAIVESSFMPLSCRCSHESSSARIRIYDAATGEPHLVVAGISIHRLNTSHEIRKLVGELRYELEFCAPQLNRIPRPLLKKGPVSQAVRLRC</sequence>
<reference evidence="1" key="1">
    <citation type="submission" date="2023-06" db="EMBL/GenBank/DDBJ databases">
        <authorList>
            <consortium name="Clinical and Environmental Microbiology Branch: Whole genome sequencing antimicrobial resistance pathogens in the healthcare setting"/>
        </authorList>
    </citation>
    <scope>NUCLEOTIDE SEQUENCE</scope>
    <source>
        <strain evidence="1">2021CK-01020</strain>
        <plasmid evidence="1">unnamed1</plasmid>
    </source>
</reference>
<gene>
    <name evidence="1" type="ORF">L4V69_01645</name>
</gene>
<organism evidence="1 2">
    <name type="scientific">Pseudomonas aeruginosa</name>
    <dbReference type="NCBI Taxonomy" id="287"/>
    <lineage>
        <taxon>Bacteria</taxon>
        <taxon>Pseudomonadati</taxon>
        <taxon>Pseudomonadota</taxon>
        <taxon>Gammaproteobacteria</taxon>
        <taxon>Pseudomonadales</taxon>
        <taxon>Pseudomonadaceae</taxon>
        <taxon>Pseudomonas</taxon>
    </lineage>
</organism>
<evidence type="ECO:0000313" key="1">
    <source>
        <dbReference type="EMBL" id="WOS74302.1"/>
    </source>
</evidence>
<geneLocation type="plasmid" evidence="1 2">
    <name>unnamed1</name>
</geneLocation>
<keyword evidence="1" id="KW-0614">Plasmid</keyword>
<evidence type="ECO:0000313" key="2">
    <source>
        <dbReference type="Proteomes" id="UP001297540"/>
    </source>
</evidence>
<dbReference type="Proteomes" id="UP001297540">
    <property type="component" value="Plasmid unnamed1"/>
</dbReference>
<dbReference type="Pfam" id="PF07865">
    <property type="entry name" value="DUF1652"/>
    <property type="match status" value="1"/>
</dbReference>
<accession>A0AAQ3QTK4</accession>
<dbReference type="InterPro" id="IPR012448">
    <property type="entry name" value="DUF1652"/>
</dbReference>